<dbReference type="NCBIfam" id="TIGR00254">
    <property type="entry name" value="GGDEF"/>
    <property type="match status" value="1"/>
</dbReference>
<dbReference type="GO" id="GO:1902201">
    <property type="term" value="P:negative regulation of bacterial-type flagellum-dependent cell motility"/>
    <property type="evidence" value="ECO:0007669"/>
    <property type="project" value="TreeGrafter"/>
</dbReference>
<dbReference type="GO" id="GO:0005886">
    <property type="term" value="C:plasma membrane"/>
    <property type="evidence" value="ECO:0007669"/>
    <property type="project" value="TreeGrafter"/>
</dbReference>
<reference evidence="4 5" key="1">
    <citation type="journal article" date="2014" name="FEMS Microbiol. Ecol.">
        <title>Sphaerotilus natans encrusted with nanoball-shaped Fe(III) oxide minerals formed by nitrate-reducing mixotrophic Fe(II) oxidation.</title>
        <authorList>
            <person name="Park S."/>
            <person name="Kim D.H."/>
            <person name="Lee J.H."/>
            <person name="Hur H.G."/>
        </authorList>
    </citation>
    <scope>NUCLEOTIDE SEQUENCE [LARGE SCALE GENOMIC DNA]</scope>
    <source>
        <strain evidence="4 5">DSM 6575</strain>
    </source>
</reference>
<name>A0A059KM96_9BURK</name>
<keyword evidence="2" id="KW-0812">Transmembrane</keyword>
<organism evidence="4 5">
    <name type="scientific">Sphaerotilus natans subsp. natans DSM 6575</name>
    <dbReference type="NCBI Taxonomy" id="1286631"/>
    <lineage>
        <taxon>Bacteria</taxon>
        <taxon>Pseudomonadati</taxon>
        <taxon>Pseudomonadota</taxon>
        <taxon>Betaproteobacteria</taxon>
        <taxon>Burkholderiales</taxon>
        <taxon>Sphaerotilaceae</taxon>
        <taxon>Sphaerotilus</taxon>
    </lineage>
</organism>
<dbReference type="PANTHER" id="PTHR45138">
    <property type="entry name" value="REGULATORY COMPONENTS OF SENSORY TRANSDUCTION SYSTEM"/>
    <property type="match status" value="1"/>
</dbReference>
<proteinExistence type="predicted"/>
<dbReference type="PROSITE" id="PS50887">
    <property type="entry name" value="GGDEF"/>
    <property type="match status" value="1"/>
</dbReference>
<dbReference type="RefSeq" id="WP_051631904.1">
    <property type="nucleotide sequence ID" value="NZ_AZRA01000053.1"/>
</dbReference>
<keyword evidence="2" id="KW-0472">Membrane</keyword>
<protein>
    <recommendedName>
        <fullName evidence="1">diguanylate cyclase</fullName>
        <ecNumber evidence="1">2.7.7.65</ecNumber>
    </recommendedName>
</protein>
<dbReference type="InterPro" id="IPR000160">
    <property type="entry name" value="GGDEF_dom"/>
</dbReference>
<gene>
    <name evidence="4" type="ORF">X805_21510</name>
</gene>
<dbReference type="InterPro" id="IPR050469">
    <property type="entry name" value="Diguanylate_Cyclase"/>
</dbReference>
<dbReference type="SMART" id="SM00267">
    <property type="entry name" value="GGDEF"/>
    <property type="match status" value="1"/>
</dbReference>
<dbReference type="EMBL" id="AZRA01000053">
    <property type="protein sequence ID" value="KDB52243.1"/>
    <property type="molecule type" value="Genomic_DNA"/>
</dbReference>
<keyword evidence="2" id="KW-1133">Transmembrane helix</keyword>
<dbReference type="Gene3D" id="3.30.70.270">
    <property type="match status" value="1"/>
</dbReference>
<evidence type="ECO:0000256" key="2">
    <source>
        <dbReference type="SAM" id="Phobius"/>
    </source>
</evidence>
<dbReference type="Proteomes" id="UP000026714">
    <property type="component" value="Unassembled WGS sequence"/>
</dbReference>
<dbReference type="GO" id="GO:0052621">
    <property type="term" value="F:diguanylate cyclase activity"/>
    <property type="evidence" value="ECO:0007669"/>
    <property type="project" value="UniProtKB-EC"/>
</dbReference>
<keyword evidence="5" id="KW-1185">Reference proteome</keyword>
<dbReference type="EC" id="2.7.7.65" evidence="1"/>
<dbReference type="CDD" id="cd01949">
    <property type="entry name" value="GGDEF"/>
    <property type="match status" value="1"/>
</dbReference>
<dbReference type="GO" id="GO:0043709">
    <property type="term" value="P:cell adhesion involved in single-species biofilm formation"/>
    <property type="evidence" value="ECO:0007669"/>
    <property type="project" value="TreeGrafter"/>
</dbReference>
<feature type="domain" description="GGDEF" evidence="3">
    <location>
        <begin position="126"/>
        <end position="260"/>
    </location>
</feature>
<feature type="transmembrane region" description="Helical" evidence="2">
    <location>
        <begin position="61"/>
        <end position="85"/>
    </location>
</feature>
<dbReference type="SUPFAM" id="SSF55073">
    <property type="entry name" value="Nucleotide cyclase"/>
    <property type="match status" value="1"/>
</dbReference>
<dbReference type="FunFam" id="3.30.70.270:FF:000001">
    <property type="entry name" value="Diguanylate cyclase domain protein"/>
    <property type="match status" value="1"/>
</dbReference>
<sequence length="263" mass="28613">MSAESPLIRRLRHHLLAHSRRRACLGLVLAGLMLCLPPAAVLALAAEPLFGWPGSPLRVLAGLLLMPALLLPPLALLLFDLLALLDHQRVRLLDLSPQDDLTRVLNRRHFFDRAEREVGLSLRHGTPLALLLVDIDRLAQINATHGPAAGDRVLQVVAEQCHRPLRQHDLCGRHGGEEFALMLPGTGRDGALTVAERLRRALPEQRIVLPDGAVVSARVSIGVAVLAPDCASLPQLLSRADEALHRAKREGRDRVACAAPRPS</sequence>
<evidence type="ECO:0000313" key="4">
    <source>
        <dbReference type="EMBL" id="KDB52243.1"/>
    </source>
</evidence>
<evidence type="ECO:0000259" key="3">
    <source>
        <dbReference type="PROSITE" id="PS50887"/>
    </source>
</evidence>
<dbReference type="InterPro" id="IPR029787">
    <property type="entry name" value="Nucleotide_cyclase"/>
</dbReference>
<dbReference type="eggNOG" id="COG3706">
    <property type="taxonomic scope" value="Bacteria"/>
</dbReference>
<dbReference type="InterPro" id="IPR043128">
    <property type="entry name" value="Rev_trsase/Diguanyl_cyclase"/>
</dbReference>
<dbReference type="AlphaFoldDB" id="A0A059KM96"/>
<dbReference type="Pfam" id="PF00990">
    <property type="entry name" value="GGDEF"/>
    <property type="match status" value="1"/>
</dbReference>
<accession>A0A059KM96</accession>
<dbReference type="PANTHER" id="PTHR45138:SF24">
    <property type="entry name" value="DIGUANYLATE CYCLASE DGCC-RELATED"/>
    <property type="match status" value="1"/>
</dbReference>
<evidence type="ECO:0000256" key="1">
    <source>
        <dbReference type="ARBA" id="ARBA00012528"/>
    </source>
</evidence>
<evidence type="ECO:0000313" key="5">
    <source>
        <dbReference type="Proteomes" id="UP000026714"/>
    </source>
</evidence>
<dbReference type="STRING" id="34103.SAMN05421778_104266"/>
<comment type="caution">
    <text evidence="4">The sequence shown here is derived from an EMBL/GenBank/DDBJ whole genome shotgun (WGS) entry which is preliminary data.</text>
</comment>